<evidence type="ECO:0000313" key="3">
    <source>
        <dbReference type="EMBL" id="AKV00936.1"/>
    </source>
</evidence>
<sequence length="319" mass="33568">MRVIVASMLLKVAASVAVVAAISCPSVAFADAPKDNSKETAKRLFEEGLDLEKRGEFMNALQKYKEAEQIAVTAGLRFHKAYCLEMNGKSSQALEEYEAADKLATETGKTDVHNAVIARLDPLRVRVPRLTLHVDAHASKPDVQLDGHAVSAAALDGKPFFLDPGEHVIEARASGRQPFRQSINIAEGKNHSVDVVLTPIASSVTTDEAPPEGSKRRSLALPILTTAGTVAFAAAGVVTFVLAGSAQSDAEKSCSGGCDDERSNVRTLDAVALGSFIGAAALGVTSIVLWTSSGRRETANAPSTRLFASPRAVGIEGSF</sequence>
<dbReference type="Gene3D" id="1.25.40.10">
    <property type="entry name" value="Tetratricopeptide repeat domain"/>
    <property type="match status" value="1"/>
</dbReference>
<evidence type="ECO:0000313" key="4">
    <source>
        <dbReference type="Proteomes" id="UP000064967"/>
    </source>
</evidence>
<name>A0A0K1Q522_9BACT</name>
<keyword evidence="1" id="KW-0472">Membrane</keyword>
<organism evidence="3 4">
    <name type="scientific">Labilithrix luteola</name>
    <dbReference type="NCBI Taxonomy" id="1391654"/>
    <lineage>
        <taxon>Bacteria</taxon>
        <taxon>Pseudomonadati</taxon>
        <taxon>Myxococcota</taxon>
        <taxon>Polyangia</taxon>
        <taxon>Polyangiales</taxon>
        <taxon>Labilitrichaceae</taxon>
        <taxon>Labilithrix</taxon>
    </lineage>
</organism>
<accession>A0A0K1Q522</accession>
<feature type="signal peptide" evidence="2">
    <location>
        <begin position="1"/>
        <end position="30"/>
    </location>
</feature>
<dbReference type="EMBL" id="CP012333">
    <property type="protein sequence ID" value="AKV00936.1"/>
    <property type="molecule type" value="Genomic_DNA"/>
</dbReference>
<keyword evidence="2" id="KW-0732">Signal</keyword>
<dbReference type="KEGG" id="llu:AKJ09_07599"/>
<keyword evidence="1" id="KW-0812">Transmembrane</keyword>
<dbReference type="OrthoDB" id="5522887at2"/>
<reference evidence="3 4" key="1">
    <citation type="submission" date="2015-08" db="EMBL/GenBank/DDBJ databases">
        <authorList>
            <person name="Babu N.S."/>
            <person name="Beckwith C.J."/>
            <person name="Beseler K.G."/>
            <person name="Brison A."/>
            <person name="Carone J.V."/>
            <person name="Caskin T.P."/>
            <person name="Diamond M."/>
            <person name="Durham M.E."/>
            <person name="Foxe J.M."/>
            <person name="Go M."/>
            <person name="Henderson B.A."/>
            <person name="Jones I.B."/>
            <person name="McGettigan J.A."/>
            <person name="Micheletti S.J."/>
            <person name="Nasrallah M.E."/>
            <person name="Ortiz D."/>
            <person name="Piller C.R."/>
            <person name="Privatt S.R."/>
            <person name="Schneider S.L."/>
            <person name="Sharp S."/>
            <person name="Smith T.C."/>
            <person name="Stanton J.D."/>
            <person name="Ullery H.E."/>
            <person name="Wilson R.J."/>
            <person name="Serrano M.G."/>
            <person name="Buck G."/>
            <person name="Lee V."/>
            <person name="Wang Y."/>
            <person name="Carvalho R."/>
            <person name="Voegtly L."/>
            <person name="Shi R."/>
            <person name="Duckworth R."/>
            <person name="Johnson A."/>
            <person name="Loviza R."/>
            <person name="Walstead R."/>
            <person name="Shah Z."/>
            <person name="Kiflezghi M."/>
            <person name="Wade K."/>
            <person name="Ball S.L."/>
            <person name="Bradley K.W."/>
            <person name="Asai D.J."/>
            <person name="Bowman C.A."/>
            <person name="Russell D.A."/>
            <person name="Pope W.H."/>
            <person name="Jacobs-Sera D."/>
            <person name="Hendrix R.W."/>
            <person name="Hatfull G.F."/>
        </authorList>
    </citation>
    <scope>NUCLEOTIDE SEQUENCE [LARGE SCALE GENOMIC DNA]</scope>
    <source>
        <strain evidence="3 4">DSM 27648</strain>
    </source>
</reference>
<evidence type="ECO:0000256" key="2">
    <source>
        <dbReference type="SAM" id="SignalP"/>
    </source>
</evidence>
<protein>
    <recommendedName>
        <fullName evidence="5">PEGA domain-containing protein</fullName>
    </recommendedName>
</protein>
<dbReference type="PROSITE" id="PS51257">
    <property type="entry name" value="PROKAR_LIPOPROTEIN"/>
    <property type="match status" value="1"/>
</dbReference>
<proteinExistence type="predicted"/>
<feature type="transmembrane region" description="Helical" evidence="1">
    <location>
        <begin position="219"/>
        <end position="243"/>
    </location>
</feature>
<keyword evidence="4" id="KW-1185">Reference proteome</keyword>
<gene>
    <name evidence="3" type="ORF">AKJ09_07599</name>
</gene>
<feature type="chain" id="PRO_5005466604" description="PEGA domain-containing protein" evidence="2">
    <location>
        <begin position="31"/>
        <end position="319"/>
    </location>
</feature>
<feature type="transmembrane region" description="Helical" evidence="1">
    <location>
        <begin position="270"/>
        <end position="290"/>
    </location>
</feature>
<dbReference type="SUPFAM" id="SSF48452">
    <property type="entry name" value="TPR-like"/>
    <property type="match status" value="1"/>
</dbReference>
<evidence type="ECO:0000256" key="1">
    <source>
        <dbReference type="SAM" id="Phobius"/>
    </source>
</evidence>
<dbReference type="Proteomes" id="UP000064967">
    <property type="component" value="Chromosome"/>
</dbReference>
<keyword evidence="1" id="KW-1133">Transmembrane helix</keyword>
<dbReference type="STRING" id="1391654.AKJ09_07599"/>
<dbReference type="InterPro" id="IPR011990">
    <property type="entry name" value="TPR-like_helical_dom_sf"/>
</dbReference>
<dbReference type="RefSeq" id="WP_146652130.1">
    <property type="nucleotide sequence ID" value="NZ_CP012333.1"/>
</dbReference>
<dbReference type="AlphaFoldDB" id="A0A0K1Q522"/>
<evidence type="ECO:0008006" key="5">
    <source>
        <dbReference type="Google" id="ProtNLM"/>
    </source>
</evidence>